<keyword evidence="2" id="KW-1185">Reference proteome</keyword>
<sequence length="64" mass="7604">MAKHWKVIYSKHARQDLFNIEDLNYMPQKSPHYPEEKEKVVQIIRIMYSGQDASKHLTNSSKTN</sequence>
<evidence type="ECO:0000313" key="1">
    <source>
        <dbReference type="EMBL" id="GFZ27373.1"/>
    </source>
</evidence>
<evidence type="ECO:0000313" key="2">
    <source>
        <dbReference type="Proteomes" id="UP000677218"/>
    </source>
</evidence>
<dbReference type="EMBL" id="BMAY01000009">
    <property type="protein sequence ID" value="GFZ27373.1"/>
    <property type="molecule type" value="Genomic_DNA"/>
</dbReference>
<protein>
    <submittedName>
        <fullName evidence="1">Uncharacterized protein</fullName>
    </submittedName>
</protein>
<name>A0A916VIJ8_9LACO</name>
<proteinExistence type="predicted"/>
<dbReference type="AlphaFoldDB" id="A0A916VIJ8"/>
<dbReference type="Proteomes" id="UP000677218">
    <property type="component" value="Unassembled WGS sequence"/>
</dbReference>
<dbReference type="RefSeq" id="WP_212781065.1">
    <property type="nucleotide sequence ID" value="NZ_BMAY01000009.1"/>
</dbReference>
<reference evidence="1" key="1">
    <citation type="submission" date="2020-08" db="EMBL/GenBank/DDBJ databases">
        <title>Taxonomic study for Lactobacillus species isolated from hardwood bark.</title>
        <authorList>
            <person name="Tohno M."/>
            <person name="Tanizawa Y."/>
        </authorList>
    </citation>
    <scope>NUCLEOTIDE SEQUENCE</scope>
    <source>
        <strain evidence="1">B40</strain>
    </source>
</reference>
<organism evidence="1 2">
    <name type="scientific">Lactobacillus corticis</name>
    <dbReference type="NCBI Taxonomy" id="2201249"/>
    <lineage>
        <taxon>Bacteria</taxon>
        <taxon>Bacillati</taxon>
        <taxon>Bacillota</taxon>
        <taxon>Bacilli</taxon>
        <taxon>Lactobacillales</taxon>
        <taxon>Lactobacillaceae</taxon>
        <taxon>Lactobacillus</taxon>
    </lineage>
</organism>
<comment type="caution">
    <text evidence="1">The sequence shown here is derived from an EMBL/GenBank/DDBJ whole genome shotgun (WGS) entry which is preliminary data.</text>
</comment>
<gene>
    <name evidence="1" type="ORF">LCB40_12530</name>
</gene>
<accession>A0A916VIJ8</accession>